<organism evidence="1 2">
    <name type="scientific">Suillus luteus UH-Slu-Lm8-n1</name>
    <dbReference type="NCBI Taxonomy" id="930992"/>
    <lineage>
        <taxon>Eukaryota</taxon>
        <taxon>Fungi</taxon>
        <taxon>Dikarya</taxon>
        <taxon>Basidiomycota</taxon>
        <taxon>Agaricomycotina</taxon>
        <taxon>Agaricomycetes</taxon>
        <taxon>Agaricomycetidae</taxon>
        <taxon>Boletales</taxon>
        <taxon>Suillineae</taxon>
        <taxon>Suillaceae</taxon>
        <taxon>Suillus</taxon>
    </lineage>
</organism>
<evidence type="ECO:0000313" key="1">
    <source>
        <dbReference type="EMBL" id="KIK40390.1"/>
    </source>
</evidence>
<proteinExistence type="predicted"/>
<dbReference type="InParanoid" id="A0A0C9ZRL2"/>
<name>A0A0C9ZRL2_9AGAM</name>
<reference evidence="1 2" key="1">
    <citation type="submission" date="2014-04" db="EMBL/GenBank/DDBJ databases">
        <authorList>
            <consortium name="DOE Joint Genome Institute"/>
            <person name="Kuo A."/>
            <person name="Ruytinx J."/>
            <person name="Rineau F."/>
            <person name="Colpaert J."/>
            <person name="Kohler A."/>
            <person name="Nagy L.G."/>
            <person name="Floudas D."/>
            <person name="Copeland A."/>
            <person name="Barry K.W."/>
            <person name="Cichocki N."/>
            <person name="Veneault-Fourrey C."/>
            <person name="LaButti K."/>
            <person name="Lindquist E.A."/>
            <person name="Lipzen A."/>
            <person name="Lundell T."/>
            <person name="Morin E."/>
            <person name="Murat C."/>
            <person name="Sun H."/>
            <person name="Tunlid A."/>
            <person name="Henrissat B."/>
            <person name="Grigoriev I.V."/>
            <person name="Hibbett D.S."/>
            <person name="Martin F."/>
            <person name="Nordberg H.P."/>
            <person name="Cantor M.N."/>
            <person name="Hua S.X."/>
        </authorList>
    </citation>
    <scope>NUCLEOTIDE SEQUENCE [LARGE SCALE GENOMIC DNA]</scope>
    <source>
        <strain evidence="1 2">UH-Slu-Lm8-n1</strain>
    </source>
</reference>
<dbReference type="OrthoDB" id="2686513at2759"/>
<gene>
    <name evidence="1" type="ORF">CY34DRAFT_270753</name>
</gene>
<dbReference type="EMBL" id="KN835304">
    <property type="protein sequence ID" value="KIK40390.1"/>
    <property type="molecule type" value="Genomic_DNA"/>
</dbReference>
<dbReference type="Proteomes" id="UP000054485">
    <property type="component" value="Unassembled WGS sequence"/>
</dbReference>
<accession>A0A0C9ZRL2</accession>
<dbReference type="HOGENOM" id="CLU_2005416_0_0_1"/>
<protein>
    <submittedName>
        <fullName evidence="1">Uncharacterized protein</fullName>
    </submittedName>
</protein>
<keyword evidence="2" id="KW-1185">Reference proteome</keyword>
<reference evidence="2" key="2">
    <citation type="submission" date="2015-01" db="EMBL/GenBank/DDBJ databases">
        <title>Evolutionary Origins and Diversification of the Mycorrhizal Mutualists.</title>
        <authorList>
            <consortium name="DOE Joint Genome Institute"/>
            <consortium name="Mycorrhizal Genomics Consortium"/>
            <person name="Kohler A."/>
            <person name="Kuo A."/>
            <person name="Nagy L.G."/>
            <person name="Floudas D."/>
            <person name="Copeland A."/>
            <person name="Barry K.W."/>
            <person name="Cichocki N."/>
            <person name="Veneault-Fourrey C."/>
            <person name="LaButti K."/>
            <person name="Lindquist E.A."/>
            <person name="Lipzen A."/>
            <person name="Lundell T."/>
            <person name="Morin E."/>
            <person name="Murat C."/>
            <person name="Riley R."/>
            <person name="Ohm R."/>
            <person name="Sun H."/>
            <person name="Tunlid A."/>
            <person name="Henrissat B."/>
            <person name="Grigoriev I.V."/>
            <person name="Hibbett D.S."/>
            <person name="Martin F."/>
        </authorList>
    </citation>
    <scope>NUCLEOTIDE SEQUENCE [LARGE SCALE GENOMIC DNA]</scope>
    <source>
        <strain evidence="2">UH-Slu-Lm8-n1</strain>
    </source>
</reference>
<dbReference type="AlphaFoldDB" id="A0A0C9ZRL2"/>
<sequence length="124" mass="13964">MFVYELFIFVLTVFKTCKTRGLPRFSLISRRDILDIIFHDGVMYFAGMTLINVPNILTYFYGSDVTRGSLSEFTSCISVTLISRLMLNLHESIDTGIFSTPAGTSLDVLTTRVSVQSALSSHHW</sequence>
<evidence type="ECO:0000313" key="2">
    <source>
        <dbReference type="Proteomes" id="UP000054485"/>
    </source>
</evidence>